<feature type="region of interest" description="Disordered" evidence="1">
    <location>
        <begin position="107"/>
        <end position="156"/>
    </location>
</feature>
<protein>
    <submittedName>
        <fullName evidence="2">Ribosomal protein L7Ae/L30e/S12e/Gadd45 family</fullName>
    </submittedName>
</protein>
<feature type="region of interest" description="Disordered" evidence="1">
    <location>
        <begin position="218"/>
        <end position="266"/>
    </location>
</feature>
<accession>A0AAW0ENK3</accession>
<feature type="region of interest" description="Disordered" evidence="1">
    <location>
        <begin position="432"/>
        <end position="464"/>
    </location>
</feature>
<proteinExistence type="predicted"/>
<dbReference type="PANTHER" id="PTHR13284:SF4">
    <property type="entry name" value="C2H2-TYPE DOMAIN-CONTAINING PROTEIN"/>
    <property type="match status" value="1"/>
</dbReference>
<feature type="region of interest" description="Disordered" evidence="1">
    <location>
        <begin position="63"/>
        <end position="82"/>
    </location>
</feature>
<dbReference type="InterPro" id="IPR040051">
    <property type="entry name" value="SECISBP2"/>
</dbReference>
<dbReference type="EMBL" id="JAECZO010000048">
    <property type="protein sequence ID" value="KAK7195126.1"/>
    <property type="molecule type" value="Genomic_DNA"/>
</dbReference>
<reference evidence="2 3" key="1">
    <citation type="journal article" date="2021" name="MBio">
        <title>A New Model Trypanosomatid, Novymonas esmeraldas: Genomic Perception of Its 'Candidatus Pandoraea novymonadis' Endosymbiont.</title>
        <authorList>
            <person name="Zakharova A."/>
            <person name="Saura A."/>
            <person name="Butenko A."/>
            <person name="Podesvova L."/>
            <person name="Warmusova S."/>
            <person name="Kostygov A.Y."/>
            <person name="Nenarokova A."/>
            <person name="Lukes J."/>
            <person name="Opperdoes F.R."/>
            <person name="Yurchenko V."/>
        </authorList>
    </citation>
    <scope>NUCLEOTIDE SEQUENCE [LARGE SCALE GENOMIC DNA]</scope>
    <source>
        <strain evidence="2 3">E262AT.01</strain>
    </source>
</reference>
<gene>
    <name evidence="2" type="ORF">NESM_000436300</name>
</gene>
<dbReference type="GO" id="GO:0003730">
    <property type="term" value="F:mRNA 3'-UTR binding"/>
    <property type="evidence" value="ECO:0007669"/>
    <property type="project" value="TreeGrafter"/>
</dbReference>
<evidence type="ECO:0000313" key="3">
    <source>
        <dbReference type="Proteomes" id="UP001430356"/>
    </source>
</evidence>
<keyword evidence="2" id="KW-0687">Ribonucleoprotein</keyword>
<keyword evidence="2" id="KW-0689">Ribosomal protein</keyword>
<dbReference type="Proteomes" id="UP001430356">
    <property type="component" value="Unassembled WGS sequence"/>
</dbReference>
<organism evidence="2 3">
    <name type="scientific">Novymonas esmeraldas</name>
    <dbReference type="NCBI Taxonomy" id="1808958"/>
    <lineage>
        <taxon>Eukaryota</taxon>
        <taxon>Discoba</taxon>
        <taxon>Euglenozoa</taxon>
        <taxon>Kinetoplastea</taxon>
        <taxon>Metakinetoplastina</taxon>
        <taxon>Trypanosomatida</taxon>
        <taxon>Trypanosomatidae</taxon>
        <taxon>Novymonas</taxon>
    </lineage>
</organism>
<feature type="compositionally biased region" description="Low complexity" evidence="1">
    <location>
        <begin position="432"/>
        <end position="453"/>
    </location>
</feature>
<feature type="compositionally biased region" description="Low complexity" evidence="1">
    <location>
        <begin position="25"/>
        <end position="44"/>
    </location>
</feature>
<dbReference type="GO" id="GO:1990904">
    <property type="term" value="C:ribonucleoprotein complex"/>
    <property type="evidence" value="ECO:0007669"/>
    <property type="project" value="TreeGrafter"/>
</dbReference>
<dbReference type="SUPFAM" id="SSF55315">
    <property type="entry name" value="L30e-like"/>
    <property type="match status" value="1"/>
</dbReference>
<name>A0AAW0ENK3_9TRYP</name>
<dbReference type="Gene3D" id="3.30.1330.30">
    <property type="match status" value="1"/>
</dbReference>
<feature type="region of interest" description="Disordered" evidence="1">
    <location>
        <begin position="559"/>
        <end position="582"/>
    </location>
</feature>
<dbReference type="GO" id="GO:0035368">
    <property type="term" value="F:selenocysteine insertion sequence binding"/>
    <property type="evidence" value="ECO:0007669"/>
    <property type="project" value="InterPro"/>
</dbReference>
<evidence type="ECO:0000313" key="2">
    <source>
        <dbReference type="EMBL" id="KAK7195126.1"/>
    </source>
</evidence>
<sequence length="582" mass="62781">MSRPRKSTTDAQQQQQHPHPRPAVRQRSASSPSKPQQAPPLSSLTHTTGLPLAHRHRRVGVASAALQRRVKRKTSDPNADTVFNHRARFTKLKRTVHAQRQWVLHRALGTQEPTSTSPAVAREHVGSSSSHRSSSARSSRQWDSDEEEDEDRDAGNTASATVCVGFSPAAVQRTVVAMTAMYGRLDAAMKAREYARAAALKRRIRARQRRLHRDLRVATSQHCGDGSGGRTYTSLTLPDTEAEGRTRKRCAAVPGSSGGESPTPYQSFHPPTTWLGVGRHPRSSWVDQRSGRYPQLCNSSHLQAVARHFMDGEVADVGALPDDCASLVLATSSPAPSPAALSRSRRAMKASLFVAAYCANVLTDALDDLCFTLLQGLYSEQRDLRQKQPLQFKARQRYVVGFQEVLKCLKAGRVRLVLLAADVEAVDVVPSPPSEANNASAAGAADPALSTASPHTRPPSKPARRKAFQSLHEAVQLVQQLSGVGHSTANALASAVVGTRAPPLCLTCMSRQRLSYALYAKGSKVGCVAVLQAEKNRDALKAVMCYGRYLTSVYASAPTQPTTTTTTMADGEGGATSGVGQR</sequence>
<dbReference type="GO" id="GO:0005840">
    <property type="term" value="C:ribosome"/>
    <property type="evidence" value="ECO:0007669"/>
    <property type="project" value="UniProtKB-KW"/>
</dbReference>
<dbReference type="GO" id="GO:0005739">
    <property type="term" value="C:mitochondrion"/>
    <property type="evidence" value="ECO:0007669"/>
    <property type="project" value="TreeGrafter"/>
</dbReference>
<comment type="caution">
    <text evidence="2">The sequence shown here is derived from an EMBL/GenBank/DDBJ whole genome shotgun (WGS) entry which is preliminary data.</text>
</comment>
<keyword evidence="3" id="KW-1185">Reference proteome</keyword>
<dbReference type="PANTHER" id="PTHR13284">
    <property type="entry name" value="GH01354P"/>
    <property type="match status" value="1"/>
</dbReference>
<dbReference type="InterPro" id="IPR029064">
    <property type="entry name" value="Ribosomal_eL30-like_sf"/>
</dbReference>
<evidence type="ECO:0000256" key="1">
    <source>
        <dbReference type="SAM" id="MobiDB-lite"/>
    </source>
</evidence>
<dbReference type="GO" id="GO:0043021">
    <property type="term" value="F:ribonucleoprotein complex binding"/>
    <property type="evidence" value="ECO:0007669"/>
    <property type="project" value="TreeGrafter"/>
</dbReference>
<feature type="region of interest" description="Disordered" evidence="1">
    <location>
        <begin position="1"/>
        <end position="55"/>
    </location>
</feature>
<dbReference type="AlphaFoldDB" id="A0AAW0ENK3"/>
<feature type="compositionally biased region" description="Low complexity" evidence="1">
    <location>
        <begin position="127"/>
        <end position="141"/>
    </location>
</feature>
<feature type="compositionally biased region" description="Gly residues" evidence="1">
    <location>
        <begin position="571"/>
        <end position="582"/>
    </location>
</feature>